<dbReference type="AlphaFoldDB" id="A0A3P3XKI2"/>
<dbReference type="PROSITE" id="PS51257">
    <property type="entry name" value="PROKAR_LIPOPROTEIN"/>
    <property type="match status" value="1"/>
</dbReference>
<evidence type="ECO:0000313" key="2">
    <source>
        <dbReference type="EMBL" id="SLM14740.1"/>
    </source>
</evidence>
<dbReference type="InterPro" id="IPR018711">
    <property type="entry name" value="NAGPA"/>
</dbReference>
<protein>
    <recommendedName>
        <fullName evidence="1">Phosphodiester glycosidase domain-containing protein</fullName>
    </recommendedName>
</protein>
<dbReference type="PANTHER" id="PTHR40446">
    <property type="entry name" value="N-ACETYLGLUCOSAMINE-1-PHOSPHODIESTER ALPHA-N-ACETYLGLUCOSAMINIDASE"/>
    <property type="match status" value="1"/>
</dbReference>
<dbReference type="EMBL" id="FWDM01000029">
    <property type="protein sequence ID" value="SLM14740.1"/>
    <property type="molecule type" value="Genomic_DNA"/>
</dbReference>
<gene>
    <name evidence="2" type="ORF">SPIROBIBN47_350055</name>
</gene>
<dbReference type="PANTHER" id="PTHR40446:SF2">
    <property type="entry name" value="N-ACETYLGLUCOSAMINE-1-PHOSPHODIESTER ALPHA-N-ACETYLGLUCOSAMINIDASE"/>
    <property type="match status" value="1"/>
</dbReference>
<accession>A0A3P3XKI2</accession>
<sequence>MHTECRSTRVLSGYSRPAILVLAVLLSGCALFQPYRNVTAYPPDSKPQWQDINSAAQICRVYLDYPPLSIHAVKVDLQAQNLNIAVYPLAASEAGEGTSLSKKVSTFAKENHCFVAVNANPFAPSSATEGDLRTITGICVANGNTVILIVIDGRTSESVGATEEEVALWMRYFGADDAITLDGGGSSAMAILDGTIVLENVPVHGNVPGVERAVATCIGFALRE</sequence>
<reference evidence="2" key="1">
    <citation type="submission" date="2017-02" db="EMBL/GenBank/DDBJ databases">
        <authorList>
            <person name="Regsiter A."/>
            <person name="William W."/>
        </authorList>
    </citation>
    <scope>NUCLEOTIDE SEQUENCE</scope>
    <source>
        <strain evidence="2">Bib</strain>
    </source>
</reference>
<evidence type="ECO:0000259" key="1">
    <source>
        <dbReference type="Pfam" id="PF09992"/>
    </source>
</evidence>
<proteinExistence type="predicted"/>
<organism evidence="2">
    <name type="scientific">uncultured spirochete</name>
    <dbReference type="NCBI Taxonomy" id="156406"/>
    <lineage>
        <taxon>Bacteria</taxon>
        <taxon>Pseudomonadati</taxon>
        <taxon>Spirochaetota</taxon>
        <taxon>Spirochaetia</taxon>
        <taxon>Spirochaetales</taxon>
        <taxon>environmental samples</taxon>
    </lineage>
</organism>
<dbReference type="Pfam" id="PF09992">
    <property type="entry name" value="NAGPA"/>
    <property type="match status" value="1"/>
</dbReference>
<name>A0A3P3XKI2_9SPIR</name>
<feature type="domain" description="Phosphodiester glycosidase" evidence="1">
    <location>
        <begin position="132"/>
        <end position="220"/>
    </location>
</feature>